<dbReference type="RefSeq" id="WP_283739660.1">
    <property type="nucleotide sequence ID" value="NZ_JASJEV010000002.1"/>
</dbReference>
<organism evidence="1 2">
    <name type="scientific">Chelatococcus albus</name>
    <dbReference type="NCBI Taxonomy" id="3047466"/>
    <lineage>
        <taxon>Bacteria</taxon>
        <taxon>Pseudomonadati</taxon>
        <taxon>Pseudomonadota</taxon>
        <taxon>Alphaproteobacteria</taxon>
        <taxon>Hyphomicrobiales</taxon>
        <taxon>Chelatococcaceae</taxon>
        <taxon>Chelatococcus</taxon>
    </lineage>
</organism>
<comment type="caution">
    <text evidence="1">The sequence shown here is derived from an EMBL/GenBank/DDBJ whole genome shotgun (WGS) entry which is preliminary data.</text>
</comment>
<sequence>MGKAITRAGAPGTRRLNEAELDRLAPQLIIVRPGQRFGDFRIEYFGSDLERVSGDLTGTSFADLLHIGHMRSCLAGYRNVCDTRLPELLRNQPIAGTPNLRYTRLLLPLFTGDRVTRIIGAVSLLEQAPALDRGAPQARIY</sequence>
<evidence type="ECO:0000313" key="1">
    <source>
        <dbReference type="EMBL" id="MDJ1157683.1"/>
    </source>
</evidence>
<dbReference type="EMBL" id="JASJEV010000002">
    <property type="protein sequence ID" value="MDJ1157683.1"/>
    <property type="molecule type" value="Genomic_DNA"/>
</dbReference>
<reference evidence="1 2" key="1">
    <citation type="submission" date="2023-05" db="EMBL/GenBank/DDBJ databases">
        <title>Chelatococcus sp. nov., a moderately thermophilic bacterium isolated from hot spring microbial mat.</title>
        <authorList>
            <person name="Hu C.-J."/>
            <person name="Li W.-J."/>
        </authorList>
    </citation>
    <scope>NUCLEOTIDE SEQUENCE [LARGE SCALE GENOMIC DNA]</scope>
    <source>
        <strain evidence="1 2">SYSU G07232</strain>
    </source>
</reference>
<name>A0ABT7AE79_9HYPH</name>
<evidence type="ECO:0008006" key="3">
    <source>
        <dbReference type="Google" id="ProtNLM"/>
    </source>
</evidence>
<evidence type="ECO:0000313" key="2">
    <source>
        <dbReference type="Proteomes" id="UP001321492"/>
    </source>
</evidence>
<dbReference type="Proteomes" id="UP001321492">
    <property type="component" value="Unassembled WGS sequence"/>
</dbReference>
<proteinExistence type="predicted"/>
<keyword evidence="2" id="KW-1185">Reference proteome</keyword>
<protein>
    <recommendedName>
        <fullName evidence="3">PAS domain-containing protein</fullName>
    </recommendedName>
</protein>
<accession>A0ABT7AE79</accession>
<gene>
    <name evidence="1" type="ORF">QNA08_05490</name>
</gene>